<dbReference type="Proteomes" id="UP000055024">
    <property type="component" value="Unassembled WGS sequence"/>
</dbReference>
<organism evidence="2 3">
    <name type="scientific">Trichinella zimbabwensis</name>
    <dbReference type="NCBI Taxonomy" id="268475"/>
    <lineage>
        <taxon>Eukaryota</taxon>
        <taxon>Metazoa</taxon>
        <taxon>Ecdysozoa</taxon>
        <taxon>Nematoda</taxon>
        <taxon>Enoplea</taxon>
        <taxon>Dorylaimia</taxon>
        <taxon>Trichinellida</taxon>
        <taxon>Trichinellidae</taxon>
        <taxon>Trichinella</taxon>
    </lineage>
</organism>
<dbReference type="OrthoDB" id="10599608at2759"/>
<evidence type="ECO:0000256" key="1">
    <source>
        <dbReference type="SAM" id="SignalP"/>
    </source>
</evidence>
<dbReference type="EMBL" id="JYDP01000036">
    <property type="protein sequence ID" value="KRZ12880.1"/>
    <property type="molecule type" value="Genomic_DNA"/>
</dbReference>
<comment type="caution">
    <text evidence="2">The sequence shown here is derived from an EMBL/GenBank/DDBJ whole genome shotgun (WGS) entry which is preliminary data.</text>
</comment>
<accession>A0A0V1HRH5</accession>
<gene>
    <name evidence="2" type="ORF">T11_2054</name>
</gene>
<keyword evidence="3" id="KW-1185">Reference proteome</keyword>
<sequence>MVLAFLLHLIKVVRGKCKVKIEIVCDCKPDVLMISCFLPAIIWLTFDLNQIEKASIRTVRFTCAFHIQSFDDDSKVDCYMSGGTRCASGSIGHRQIDNDANKPTNIYLPEQTGNMLMTTDVTLRSDMNLKILIFMKNYLPTLDDIQVVFFFASFEYLN</sequence>
<proteinExistence type="predicted"/>
<reference evidence="2 3" key="1">
    <citation type="submission" date="2015-01" db="EMBL/GenBank/DDBJ databases">
        <title>Evolution of Trichinella species and genotypes.</title>
        <authorList>
            <person name="Korhonen P.K."/>
            <person name="Edoardo P."/>
            <person name="Giuseppe L.R."/>
            <person name="Gasser R.B."/>
        </authorList>
    </citation>
    <scope>NUCLEOTIDE SEQUENCE [LARGE SCALE GENOMIC DNA]</scope>
    <source>
        <strain evidence="2">ISS1029</strain>
    </source>
</reference>
<keyword evidence="1" id="KW-0732">Signal</keyword>
<name>A0A0V1HRH5_9BILA</name>
<feature type="signal peptide" evidence="1">
    <location>
        <begin position="1"/>
        <end position="15"/>
    </location>
</feature>
<feature type="chain" id="PRO_5013175812" description="ZP domain-containing protein" evidence="1">
    <location>
        <begin position="16"/>
        <end position="158"/>
    </location>
</feature>
<evidence type="ECO:0008006" key="4">
    <source>
        <dbReference type="Google" id="ProtNLM"/>
    </source>
</evidence>
<dbReference type="AlphaFoldDB" id="A0A0V1HRH5"/>
<evidence type="ECO:0000313" key="2">
    <source>
        <dbReference type="EMBL" id="KRZ12880.1"/>
    </source>
</evidence>
<protein>
    <recommendedName>
        <fullName evidence="4">ZP domain-containing protein</fullName>
    </recommendedName>
</protein>
<evidence type="ECO:0000313" key="3">
    <source>
        <dbReference type="Proteomes" id="UP000055024"/>
    </source>
</evidence>